<dbReference type="RefSeq" id="WP_054637571.1">
    <property type="nucleotide sequence ID" value="NZ_JBHSOZ010000003.1"/>
</dbReference>
<protein>
    <submittedName>
        <fullName evidence="2">Uncharacterized protein</fullName>
    </submittedName>
</protein>
<keyword evidence="3" id="KW-1185">Reference proteome</keyword>
<proteinExistence type="predicted"/>
<evidence type="ECO:0000256" key="1">
    <source>
        <dbReference type="SAM" id="MobiDB-lite"/>
    </source>
</evidence>
<dbReference type="Proteomes" id="UP001596142">
    <property type="component" value="Unassembled WGS sequence"/>
</dbReference>
<dbReference type="EMBL" id="JBHSOZ010000003">
    <property type="protein sequence ID" value="MFC5712966.1"/>
    <property type="molecule type" value="Genomic_DNA"/>
</dbReference>
<evidence type="ECO:0000313" key="3">
    <source>
        <dbReference type="Proteomes" id="UP001596142"/>
    </source>
</evidence>
<feature type="region of interest" description="Disordered" evidence="1">
    <location>
        <begin position="53"/>
        <end position="88"/>
    </location>
</feature>
<reference evidence="3" key="1">
    <citation type="journal article" date="2019" name="Int. J. Syst. Evol. Microbiol.">
        <title>The Global Catalogue of Microorganisms (GCM) 10K type strain sequencing project: providing services to taxonomists for standard genome sequencing and annotation.</title>
        <authorList>
            <consortium name="The Broad Institute Genomics Platform"/>
            <consortium name="The Broad Institute Genome Sequencing Center for Infectious Disease"/>
            <person name="Wu L."/>
            <person name="Ma J."/>
        </authorList>
    </citation>
    <scope>NUCLEOTIDE SEQUENCE [LARGE SCALE GENOMIC DNA]</scope>
    <source>
        <strain evidence="3">CECT 7184</strain>
    </source>
</reference>
<feature type="compositionally biased region" description="Polar residues" evidence="1">
    <location>
        <begin position="65"/>
        <end position="75"/>
    </location>
</feature>
<name>A0ABW0YLF4_9BACI</name>
<gene>
    <name evidence="2" type="ORF">ACFPU1_09240</name>
</gene>
<organism evidence="2 3">
    <name type="scientific">Thalassorhabdus alkalitolerans</name>
    <dbReference type="NCBI Taxonomy" id="2282697"/>
    <lineage>
        <taxon>Bacteria</taxon>
        <taxon>Bacillati</taxon>
        <taxon>Bacillota</taxon>
        <taxon>Bacilli</taxon>
        <taxon>Bacillales</taxon>
        <taxon>Bacillaceae</taxon>
        <taxon>Thalassorhabdus</taxon>
    </lineage>
</organism>
<feature type="compositionally biased region" description="Basic and acidic residues" evidence="1">
    <location>
        <begin position="53"/>
        <end position="62"/>
    </location>
</feature>
<accession>A0ABW0YLF4</accession>
<comment type="caution">
    <text evidence="2">The sequence shown here is derived from an EMBL/GenBank/DDBJ whole genome shotgun (WGS) entry which is preliminary data.</text>
</comment>
<sequence>MEKFLYFYLFLRIIPDAEVFEIALVTALVIWSSQYLFNKLFNATLLPWMRESNQRRRQREENESTEPAKTFSAQAVNIPHQKKADDQS</sequence>
<evidence type="ECO:0000313" key="2">
    <source>
        <dbReference type="EMBL" id="MFC5712966.1"/>
    </source>
</evidence>